<dbReference type="GO" id="GO:0006355">
    <property type="term" value="P:regulation of DNA-templated transcription"/>
    <property type="evidence" value="ECO:0007669"/>
    <property type="project" value="InterPro"/>
</dbReference>
<comment type="subcellular location">
    <subcellularLocation>
        <location evidence="2">Cytoplasm</location>
    </subcellularLocation>
</comment>
<gene>
    <name evidence="16" type="ORF">CWE22_08120</name>
</gene>
<dbReference type="SUPFAM" id="SSF53335">
    <property type="entry name" value="S-adenosyl-L-methionine-dependent methyltransferases"/>
    <property type="match status" value="1"/>
</dbReference>
<dbReference type="InterPro" id="IPR006027">
    <property type="entry name" value="NusB_RsmB_TIM44"/>
</dbReference>
<evidence type="ECO:0000256" key="14">
    <source>
        <dbReference type="PROSITE-ProRule" id="PRU01023"/>
    </source>
</evidence>
<organism evidence="16 17">
    <name type="scientific">Pseudidiomarina aestuarii</name>
    <dbReference type="NCBI Taxonomy" id="624146"/>
    <lineage>
        <taxon>Bacteria</taxon>
        <taxon>Pseudomonadati</taxon>
        <taxon>Pseudomonadota</taxon>
        <taxon>Gammaproteobacteria</taxon>
        <taxon>Alteromonadales</taxon>
        <taxon>Idiomarinaceae</taxon>
        <taxon>Pseudidiomarina</taxon>
    </lineage>
</organism>
<dbReference type="PROSITE" id="PS01153">
    <property type="entry name" value="NOL1_NOP2_SUN"/>
    <property type="match status" value="1"/>
</dbReference>
<name>A0A7Z7EUT7_9GAMM</name>
<evidence type="ECO:0000256" key="2">
    <source>
        <dbReference type="ARBA" id="ARBA00004496"/>
    </source>
</evidence>
<evidence type="ECO:0000256" key="6">
    <source>
        <dbReference type="ARBA" id="ARBA00022552"/>
    </source>
</evidence>
<feature type="binding site" evidence="14">
    <location>
        <position position="311"/>
    </location>
    <ligand>
        <name>S-adenosyl-L-methionine</name>
        <dbReference type="ChEBI" id="CHEBI:59789"/>
    </ligand>
</feature>
<dbReference type="Pfam" id="PF01029">
    <property type="entry name" value="NusB"/>
    <property type="match status" value="1"/>
</dbReference>
<dbReference type="FunFam" id="3.40.50.150:FF:000022">
    <property type="entry name" value="Ribosomal RNA small subunit methyltransferase B"/>
    <property type="match status" value="1"/>
</dbReference>
<dbReference type="SUPFAM" id="SSF48013">
    <property type="entry name" value="NusB-like"/>
    <property type="match status" value="1"/>
</dbReference>
<evidence type="ECO:0000256" key="9">
    <source>
        <dbReference type="ARBA" id="ARBA00022691"/>
    </source>
</evidence>
<dbReference type="InterPro" id="IPR004573">
    <property type="entry name" value="rRNA_ssu_MeTfrase_B"/>
</dbReference>
<dbReference type="GO" id="GO:0005829">
    <property type="term" value="C:cytosol"/>
    <property type="evidence" value="ECO:0007669"/>
    <property type="project" value="TreeGrafter"/>
</dbReference>
<dbReference type="InterPro" id="IPR001678">
    <property type="entry name" value="MeTrfase_RsmB-F_NOP2_dom"/>
</dbReference>
<feature type="binding site" evidence="14">
    <location>
        <position position="330"/>
    </location>
    <ligand>
        <name>S-adenosyl-L-methionine</name>
        <dbReference type="ChEBI" id="CHEBI:59789"/>
    </ligand>
</feature>
<dbReference type="NCBIfam" id="NF008149">
    <property type="entry name" value="PRK10901.1"/>
    <property type="match status" value="1"/>
</dbReference>
<dbReference type="PROSITE" id="PS51686">
    <property type="entry name" value="SAM_MT_RSMB_NOP"/>
    <property type="match status" value="1"/>
</dbReference>
<dbReference type="InterPro" id="IPR049560">
    <property type="entry name" value="MeTrfase_RsmB-F_NOP2_cat"/>
</dbReference>
<dbReference type="Pfam" id="PF22458">
    <property type="entry name" value="RsmF-B_ferredox"/>
    <property type="match status" value="1"/>
</dbReference>
<reference evidence="17" key="1">
    <citation type="journal article" date="2018" name="Front. Microbiol.">
        <title>Genome-Based Analysis Reveals the Taxonomy and Diversity of the Family Idiomarinaceae.</title>
        <authorList>
            <person name="Liu Y."/>
            <person name="Lai Q."/>
            <person name="Shao Z."/>
        </authorList>
    </citation>
    <scope>NUCLEOTIDE SEQUENCE [LARGE SCALE GENOMIC DNA]</scope>
    <source>
        <strain evidence="17">KYW314</strain>
    </source>
</reference>
<sequence length="438" mass="48277">MSHKEGQGAASRAAAALAIQQVLEQGRSLNQALPQVTRNLAPRDKALCQQLCFGVLRQLPELNFLVSQLLDKPLKNKTSIIQWLMLVGTYQLVSMRVAEHGAVSATVEAAKLLKHKSLAGLVNGVLRNLLRRRDELLAQLAQREDLKHNHPRWLADAISQAYPDQASSIMAANNNQAPLWLRVNQHQTTGDNYRQQLDNAAISYAPDSPLPTAIQLDEAQDVTTLPDFGSGAVSVQDIAAQHAAWLLDAQPGESILDCCAAPGGKTAHILERTPSARVLAIDSDAQRLTRVHENLQRLQLAELDVRVQQGDASQPSTWAPKEPFDRILLDAPCSATGVIRRHPDIKWLRRASDIAELAQLQSQILEALWPHLRVGGTLLYATCSILPQENAEQIKDFCARHPDAIRLATHPDGSVDWQWLPGEHAGDGFYYAKLEKRA</sequence>
<dbReference type="Proteomes" id="UP000287766">
    <property type="component" value="Unassembled WGS sequence"/>
</dbReference>
<keyword evidence="5" id="KW-0963">Cytoplasm</keyword>
<feature type="domain" description="SAM-dependent MTase RsmB/NOP-type" evidence="15">
    <location>
        <begin position="169"/>
        <end position="437"/>
    </location>
</feature>
<keyword evidence="6" id="KW-0698">rRNA processing</keyword>
<feature type="active site" description="Nucleophile" evidence="14">
    <location>
        <position position="383"/>
    </location>
</feature>
<keyword evidence="17" id="KW-1185">Reference proteome</keyword>
<dbReference type="GO" id="GO:0070475">
    <property type="term" value="P:rRNA base methylation"/>
    <property type="evidence" value="ECO:0007669"/>
    <property type="project" value="TreeGrafter"/>
</dbReference>
<dbReference type="Gene3D" id="3.30.70.1170">
    <property type="entry name" value="Sun protein, domain 3"/>
    <property type="match status" value="1"/>
</dbReference>
<evidence type="ECO:0000256" key="12">
    <source>
        <dbReference type="ARBA" id="ARBA00031088"/>
    </source>
</evidence>
<comment type="similarity">
    <text evidence="3 14">Belongs to the class I-like SAM-binding methyltransferase superfamily. RsmB/NOP family.</text>
</comment>
<dbReference type="GO" id="GO:0003723">
    <property type="term" value="F:RNA binding"/>
    <property type="evidence" value="ECO:0007669"/>
    <property type="project" value="UniProtKB-UniRule"/>
</dbReference>
<dbReference type="AlphaFoldDB" id="A0A7Z7EUT7"/>
<keyword evidence="9 14" id="KW-0949">S-adenosyl-L-methionine</keyword>
<dbReference type="PANTHER" id="PTHR22807:SF61">
    <property type="entry name" value="NOL1_NOP2_SUN FAMILY PROTEIN _ ANTITERMINATION NUSB DOMAIN-CONTAINING PROTEIN"/>
    <property type="match status" value="1"/>
</dbReference>
<keyword evidence="10 14" id="KW-0694">RNA-binding</keyword>
<comment type="caution">
    <text evidence="16">The sequence shown here is derived from an EMBL/GenBank/DDBJ whole genome shotgun (WGS) entry which is preliminary data.</text>
</comment>
<evidence type="ECO:0000256" key="8">
    <source>
        <dbReference type="ARBA" id="ARBA00022679"/>
    </source>
</evidence>
<dbReference type="InterPro" id="IPR018314">
    <property type="entry name" value="RsmB/NOL1/NOP2-like_CS"/>
</dbReference>
<dbReference type="RefSeq" id="WP_169930820.1">
    <property type="nucleotide sequence ID" value="NZ_PIPR01000001.1"/>
</dbReference>
<dbReference type="Pfam" id="PF01189">
    <property type="entry name" value="Methyltr_RsmB-F"/>
    <property type="match status" value="1"/>
</dbReference>
<evidence type="ECO:0000313" key="16">
    <source>
        <dbReference type="EMBL" id="RUO42099.1"/>
    </source>
</evidence>
<keyword evidence="8 14" id="KW-0808">Transferase</keyword>
<dbReference type="Gene3D" id="1.10.287.730">
    <property type="entry name" value="Helix hairpin bin"/>
    <property type="match status" value="1"/>
</dbReference>
<dbReference type="EC" id="2.1.1.176" evidence="4"/>
<evidence type="ECO:0000256" key="5">
    <source>
        <dbReference type="ARBA" id="ARBA00022490"/>
    </source>
</evidence>
<accession>A0A7Z7EUT7</accession>
<dbReference type="GO" id="GO:0009383">
    <property type="term" value="F:rRNA (cytosine-C5-)-methyltransferase activity"/>
    <property type="evidence" value="ECO:0007669"/>
    <property type="project" value="TreeGrafter"/>
</dbReference>
<dbReference type="InterPro" id="IPR029063">
    <property type="entry name" value="SAM-dependent_MTases_sf"/>
</dbReference>
<dbReference type="InterPro" id="IPR023267">
    <property type="entry name" value="RCMT"/>
</dbReference>
<evidence type="ECO:0000256" key="11">
    <source>
        <dbReference type="ARBA" id="ARBA00030399"/>
    </source>
</evidence>
<dbReference type="Gene3D" id="3.40.50.150">
    <property type="entry name" value="Vaccinia Virus protein VP39"/>
    <property type="match status" value="1"/>
</dbReference>
<dbReference type="NCBIfam" id="TIGR00563">
    <property type="entry name" value="rsmB"/>
    <property type="match status" value="1"/>
</dbReference>
<dbReference type="PANTHER" id="PTHR22807">
    <property type="entry name" value="NOP2 YEAST -RELATED NOL1/NOP2/FMU SUN DOMAIN-CONTAINING"/>
    <property type="match status" value="1"/>
</dbReference>
<comment type="function">
    <text evidence="1">Specifically methylates the cytosine at position 967 (m5C967) of 16S rRNA.</text>
</comment>
<evidence type="ECO:0000256" key="4">
    <source>
        <dbReference type="ARBA" id="ARBA00012140"/>
    </source>
</evidence>
<dbReference type="EMBL" id="PIPR01000001">
    <property type="protein sequence ID" value="RUO42099.1"/>
    <property type="molecule type" value="Genomic_DNA"/>
</dbReference>
<comment type="catalytic activity">
    <reaction evidence="13">
        <text>cytidine(967) in 16S rRNA + S-adenosyl-L-methionine = 5-methylcytidine(967) in 16S rRNA + S-adenosyl-L-homocysteine + H(+)</text>
        <dbReference type="Rhea" id="RHEA:42748"/>
        <dbReference type="Rhea" id="RHEA-COMP:10219"/>
        <dbReference type="Rhea" id="RHEA-COMP:10220"/>
        <dbReference type="ChEBI" id="CHEBI:15378"/>
        <dbReference type="ChEBI" id="CHEBI:57856"/>
        <dbReference type="ChEBI" id="CHEBI:59789"/>
        <dbReference type="ChEBI" id="CHEBI:74483"/>
        <dbReference type="ChEBI" id="CHEBI:82748"/>
        <dbReference type="EC" id="2.1.1.176"/>
    </reaction>
</comment>
<feature type="binding site" evidence="14">
    <location>
        <position position="282"/>
    </location>
    <ligand>
        <name>S-adenosyl-L-methionine</name>
        <dbReference type="ChEBI" id="CHEBI:59789"/>
    </ligand>
</feature>
<keyword evidence="7 14" id="KW-0489">Methyltransferase</keyword>
<dbReference type="InterPro" id="IPR054728">
    <property type="entry name" value="RsmB-like_ferredoxin"/>
</dbReference>
<dbReference type="InterPro" id="IPR035926">
    <property type="entry name" value="NusB-like_sf"/>
</dbReference>
<dbReference type="PRINTS" id="PR02008">
    <property type="entry name" value="RCMTFAMILY"/>
</dbReference>
<proteinExistence type="inferred from homology"/>
<evidence type="ECO:0000313" key="17">
    <source>
        <dbReference type="Proteomes" id="UP000287766"/>
    </source>
</evidence>
<dbReference type="Gene3D" id="1.10.940.10">
    <property type="entry name" value="NusB-like"/>
    <property type="match status" value="1"/>
</dbReference>
<feature type="binding site" evidence="14">
    <location>
        <begin position="259"/>
        <end position="265"/>
    </location>
    <ligand>
        <name>S-adenosyl-L-methionine</name>
        <dbReference type="ChEBI" id="CHEBI:59789"/>
    </ligand>
</feature>
<evidence type="ECO:0000256" key="1">
    <source>
        <dbReference type="ARBA" id="ARBA00002724"/>
    </source>
</evidence>
<protein>
    <recommendedName>
        <fullName evidence="4">16S rRNA (cytosine(967)-C(5))-methyltransferase</fullName>
        <ecNumber evidence="4">2.1.1.176</ecNumber>
    </recommendedName>
    <alternativeName>
        <fullName evidence="11">16S rRNA m5C967 methyltransferase</fullName>
    </alternativeName>
    <alternativeName>
        <fullName evidence="12">rRNA (cytosine-C(5)-)-methyltransferase RsmB</fullName>
    </alternativeName>
</protein>
<evidence type="ECO:0000259" key="15">
    <source>
        <dbReference type="PROSITE" id="PS51686"/>
    </source>
</evidence>
<evidence type="ECO:0000256" key="10">
    <source>
        <dbReference type="ARBA" id="ARBA00022884"/>
    </source>
</evidence>
<evidence type="ECO:0000256" key="13">
    <source>
        <dbReference type="ARBA" id="ARBA00047283"/>
    </source>
</evidence>
<dbReference type="CDD" id="cd02440">
    <property type="entry name" value="AdoMet_MTases"/>
    <property type="match status" value="1"/>
</dbReference>
<evidence type="ECO:0000256" key="7">
    <source>
        <dbReference type="ARBA" id="ARBA00022603"/>
    </source>
</evidence>
<evidence type="ECO:0000256" key="3">
    <source>
        <dbReference type="ARBA" id="ARBA00007494"/>
    </source>
</evidence>